<sequence>MTRFSAERQQMGFRGNVVRALRAVSASKPAWFFAAVWITSVLVLLVEGQAIPVGGIGVGIVLLVLCLIVTATTEPEHMATLVAGPARRRVWAQLGLAAVIISLTAWNNLAYHNVVEESLAIPLWTPLVEWLKRLGEQWFGEGLGTFLINPVTYVLIPLILLLLAGARLPTLGFSRGHRVGRALLICCAVPLAWIAYILISGQLSIVRLLGSFASNFMQNGFLEEFLFRGILQTRLRLLTGPGWAMVLQALVFGVWHLGVGYSNTGHTGLLPAIAITIAQQSLIGLALGILFECTRNLVIPSVVHIALNSM</sequence>
<organism evidence="3 4">
    <name type="scientific">Arthrobacter alpinus</name>
    <dbReference type="NCBI Taxonomy" id="656366"/>
    <lineage>
        <taxon>Bacteria</taxon>
        <taxon>Bacillati</taxon>
        <taxon>Actinomycetota</taxon>
        <taxon>Actinomycetes</taxon>
        <taxon>Micrococcales</taxon>
        <taxon>Micrococcaceae</taxon>
        <taxon>Arthrobacter</taxon>
    </lineage>
</organism>
<dbReference type="EMBL" id="CP013200">
    <property type="protein sequence ID" value="ALO67332.1"/>
    <property type="molecule type" value="Genomic_DNA"/>
</dbReference>
<dbReference type="InterPro" id="IPR003675">
    <property type="entry name" value="Rce1/LyrA-like_dom"/>
</dbReference>
<feature type="transmembrane region" description="Helical" evidence="1">
    <location>
        <begin position="238"/>
        <end position="257"/>
    </location>
</feature>
<reference evidence="4" key="1">
    <citation type="submission" date="2015-11" db="EMBL/GenBank/DDBJ databases">
        <authorList>
            <person name="Kumar R."/>
            <person name="Singh D."/>
            <person name="Swarnkar M.K."/>
            <person name="Singh A.K."/>
            <person name="Kumar S."/>
        </authorList>
    </citation>
    <scope>NUCLEOTIDE SEQUENCE [LARGE SCALE GENOMIC DNA]</scope>
    <source>
        <strain evidence="4">ERGS4:06</strain>
    </source>
</reference>
<feature type="transmembrane region" description="Helical" evidence="1">
    <location>
        <begin position="21"/>
        <end position="44"/>
    </location>
</feature>
<feature type="domain" description="CAAX prenyl protease 2/Lysostaphin resistance protein A-like" evidence="2">
    <location>
        <begin position="210"/>
        <end position="310"/>
    </location>
</feature>
<keyword evidence="1" id="KW-0472">Membrane</keyword>
<feature type="transmembrane region" description="Helical" evidence="1">
    <location>
        <begin position="146"/>
        <end position="166"/>
    </location>
</feature>
<feature type="transmembrane region" description="Helical" evidence="1">
    <location>
        <begin position="50"/>
        <end position="69"/>
    </location>
</feature>
<proteinExistence type="predicted"/>
<evidence type="ECO:0000313" key="4">
    <source>
        <dbReference type="Proteomes" id="UP000059574"/>
    </source>
</evidence>
<keyword evidence="1" id="KW-0812">Transmembrane</keyword>
<feature type="transmembrane region" description="Helical" evidence="1">
    <location>
        <begin position="269"/>
        <end position="291"/>
    </location>
</feature>
<name>A0A0S2M0W7_9MICC</name>
<evidence type="ECO:0000313" key="3">
    <source>
        <dbReference type="EMBL" id="ALO67332.1"/>
    </source>
</evidence>
<accession>A0A0S2M0W7</accession>
<dbReference type="RefSeq" id="WP_062289942.1">
    <property type="nucleotide sequence ID" value="NZ_CP013200.1"/>
</dbReference>
<gene>
    <name evidence="3" type="ORF">AS189_13520</name>
</gene>
<evidence type="ECO:0000256" key="1">
    <source>
        <dbReference type="SAM" id="Phobius"/>
    </source>
</evidence>
<dbReference type="Proteomes" id="UP000059574">
    <property type="component" value="Chromosome"/>
</dbReference>
<feature type="transmembrane region" description="Helical" evidence="1">
    <location>
        <begin position="178"/>
        <end position="199"/>
    </location>
</feature>
<keyword evidence="1" id="KW-1133">Transmembrane helix</keyword>
<evidence type="ECO:0000259" key="2">
    <source>
        <dbReference type="Pfam" id="PF02517"/>
    </source>
</evidence>
<protein>
    <recommendedName>
        <fullName evidence="2">CAAX prenyl protease 2/Lysostaphin resistance protein A-like domain-containing protein</fullName>
    </recommendedName>
</protein>
<dbReference type="Pfam" id="PF02517">
    <property type="entry name" value="Rce1-like"/>
    <property type="match status" value="1"/>
</dbReference>
<dbReference type="GO" id="GO:0004175">
    <property type="term" value="F:endopeptidase activity"/>
    <property type="evidence" value="ECO:0007669"/>
    <property type="project" value="UniProtKB-ARBA"/>
</dbReference>
<dbReference type="GO" id="GO:0080120">
    <property type="term" value="P:CAAX-box protein maturation"/>
    <property type="evidence" value="ECO:0007669"/>
    <property type="project" value="UniProtKB-ARBA"/>
</dbReference>
<dbReference type="AlphaFoldDB" id="A0A0S2M0W7"/>
<reference evidence="3 4" key="2">
    <citation type="journal article" date="2016" name="J. Biotechnol.">
        <title>Complete genome sequence of Arthrobacter alpinus ERGS4:06, a yellow pigmented bacterium tolerant to cold and radiations isolated from Sikkim Himalaya.</title>
        <authorList>
            <person name="Kumar R."/>
            <person name="Singh D."/>
            <person name="Swarnkar M.K."/>
            <person name="Singh A.K."/>
            <person name="Kumar S."/>
        </authorList>
    </citation>
    <scope>NUCLEOTIDE SEQUENCE [LARGE SCALE GENOMIC DNA]</scope>
    <source>
        <strain evidence="3 4">ERGS4:06</strain>
    </source>
</reference>